<feature type="compositionally biased region" description="Basic and acidic residues" evidence="2">
    <location>
        <begin position="66"/>
        <end position="78"/>
    </location>
</feature>
<feature type="compositionally biased region" description="Polar residues" evidence="2">
    <location>
        <begin position="54"/>
        <end position="65"/>
    </location>
</feature>
<keyword evidence="1" id="KW-0175">Coiled coil</keyword>
<keyword evidence="4" id="KW-1185">Reference proteome</keyword>
<evidence type="ECO:0000256" key="2">
    <source>
        <dbReference type="SAM" id="MobiDB-lite"/>
    </source>
</evidence>
<evidence type="ECO:0000313" key="4">
    <source>
        <dbReference type="Proteomes" id="UP000550707"/>
    </source>
</evidence>
<dbReference type="EMBL" id="JACASF010000013">
    <property type="protein sequence ID" value="KAF6438015.1"/>
    <property type="molecule type" value="Genomic_DNA"/>
</dbReference>
<evidence type="ECO:0000313" key="3">
    <source>
        <dbReference type="EMBL" id="KAF6438015.1"/>
    </source>
</evidence>
<organism evidence="3 4">
    <name type="scientific">Molossus molossus</name>
    <name type="common">Pallas' mastiff bat</name>
    <name type="synonym">Vespertilio molossus</name>
    <dbReference type="NCBI Taxonomy" id="27622"/>
    <lineage>
        <taxon>Eukaryota</taxon>
        <taxon>Metazoa</taxon>
        <taxon>Chordata</taxon>
        <taxon>Craniata</taxon>
        <taxon>Vertebrata</taxon>
        <taxon>Euteleostomi</taxon>
        <taxon>Mammalia</taxon>
        <taxon>Eutheria</taxon>
        <taxon>Laurasiatheria</taxon>
        <taxon>Chiroptera</taxon>
        <taxon>Yangochiroptera</taxon>
        <taxon>Molossidae</taxon>
        <taxon>Molossus</taxon>
    </lineage>
</organism>
<dbReference type="Proteomes" id="UP000550707">
    <property type="component" value="Unassembled WGS sequence"/>
</dbReference>
<sequence>MPCPTPPNFQAHPSCCQLLNHRIGLSWILLQVFPKFFQTSSIWSQLAPYLSLSNTQKQTQGGSQNEETKKQVPNERTEQTPTKELSEMEISNLTDAEFKILLIRMLHELSENLGELSEGLKSVKKDQSEIMDAQLELKRHKLK</sequence>
<feature type="region of interest" description="Disordered" evidence="2">
    <location>
        <begin position="54"/>
        <end position="86"/>
    </location>
</feature>
<proteinExistence type="predicted"/>
<comment type="caution">
    <text evidence="3">The sequence shown here is derived from an EMBL/GenBank/DDBJ whole genome shotgun (WGS) entry which is preliminary data.</text>
</comment>
<protein>
    <submittedName>
        <fullName evidence="3">Uncharacterized protein</fullName>
    </submittedName>
</protein>
<feature type="coiled-coil region" evidence="1">
    <location>
        <begin position="106"/>
        <end position="143"/>
    </location>
</feature>
<name>A0A7J8ERT6_MOLMO</name>
<dbReference type="AlphaFoldDB" id="A0A7J8ERT6"/>
<reference evidence="3 4" key="1">
    <citation type="journal article" date="2020" name="Nature">
        <title>Six reference-quality genomes reveal evolution of bat adaptations.</title>
        <authorList>
            <person name="Jebb D."/>
            <person name="Huang Z."/>
            <person name="Pippel M."/>
            <person name="Hughes G.M."/>
            <person name="Lavrichenko K."/>
            <person name="Devanna P."/>
            <person name="Winkler S."/>
            <person name="Jermiin L.S."/>
            <person name="Skirmuntt E.C."/>
            <person name="Katzourakis A."/>
            <person name="Burkitt-Gray L."/>
            <person name="Ray D.A."/>
            <person name="Sullivan K.A.M."/>
            <person name="Roscito J.G."/>
            <person name="Kirilenko B.M."/>
            <person name="Davalos L.M."/>
            <person name="Corthals A.P."/>
            <person name="Power M.L."/>
            <person name="Jones G."/>
            <person name="Ransome R.D."/>
            <person name="Dechmann D.K.N."/>
            <person name="Locatelli A.G."/>
            <person name="Puechmaille S.J."/>
            <person name="Fedrigo O."/>
            <person name="Jarvis E.D."/>
            <person name="Hiller M."/>
            <person name="Vernes S.C."/>
            <person name="Myers E.W."/>
            <person name="Teeling E.C."/>
        </authorList>
    </citation>
    <scope>NUCLEOTIDE SEQUENCE [LARGE SCALE GENOMIC DNA]</scope>
    <source>
        <strain evidence="3">MMolMol1</strain>
        <tissue evidence="3">Muscle</tissue>
    </source>
</reference>
<gene>
    <name evidence="3" type="ORF">HJG59_008711</name>
</gene>
<evidence type="ECO:0000256" key="1">
    <source>
        <dbReference type="SAM" id="Coils"/>
    </source>
</evidence>
<accession>A0A7J8ERT6</accession>
<dbReference type="InParanoid" id="A0A7J8ERT6"/>